<evidence type="ECO:0000313" key="3">
    <source>
        <dbReference type="Proteomes" id="UP001596328"/>
    </source>
</evidence>
<feature type="region of interest" description="Disordered" evidence="1">
    <location>
        <begin position="1"/>
        <end position="61"/>
    </location>
</feature>
<protein>
    <submittedName>
        <fullName evidence="2">Uncharacterized protein</fullName>
    </submittedName>
</protein>
<organism evidence="2 3">
    <name type="scientific">Halobium palmae</name>
    <dbReference type="NCBI Taxonomy" id="1776492"/>
    <lineage>
        <taxon>Archaea</taxon>
        <taxon>Methanobacteriati</taxon>
        <taxon>Methanobacteriota</taxon>
        <taxon>Stenosarchaea group</taxon>
        <taxon>Halobacteria</taxon>
        <taxon>Halobacteriales</taxon>
        <taxon>Haloferacaceae</taxon>
        <taxon>Halobium</taxon>
    </lineage>
</organism>
<reference evidence="2 3" key="1">
    <citation type="journal article" date="2019" name="Int. J. Syst. Evol. Microbiol.">
        <title>The Global Catalogue of Microorganisms (GCM) 10K type strain sequencing project: providing services to taxonomists for standard genome sequencing and annotation.</title>
        <authorList>
            <consortium name="The Broad Institute Genomics Platform"/>
            <consortium name="The Broad Institute Genome Sequencing Center for Infectious Disease"/>
            <person name="Wu L."/>
            <person name="Ma J."/>
        </authorList>
    </citation>
    <scope>NUCLEOTIDE SEQUENCE [LARGE SCALE GENOMIC DNA]</scope>
    <source>
        <strain evidence="2 3">NBRC 111368</strain>
    </source>
</reference>
<sequence length="61" mass="6624">GHRVGDAQPPDEPRLHTGGVPFPGFTFLYPRATERPEEGGDGRGSTGEPRHLYPSDPDLRA</sequence>
<comment type="caution">
    <text evidence="2">The sequence shown here is derived from an EMBL/GenBank/DDBJ whole genome shotgun (WGS) entry which is preliminary data.</text>
</comment>
<name>A0ABD5RYU8_9EURY</name>
<dbReference type="EMBL" id="JBHSWU010000199">
    <property type="protein sequence ID" value="MFC6724505.1"/>
    <property type="molecule type" value="Genomic_DNA"/>
</dbReference>
<keyword evidence="3" id="KW-1185">Reference proteome</keyword>
<proteinExistence type="predicted"/>
<feature type="compositionally biased region" description="Basic and acidic residues" evidence="1">
    <location>
        <begin position="32"/>
        <end position="41"/>
    </location>
</feature>
<feature type="non-terminal residue" evidence="2">
    <location>
        <position position="1"/>
    </location>
</feature>
<evidence type="ECO:0000256" key="1">
    <source>
        <dbReference type="SAM" id="MobiDB-lite"/>
    </source>
</evidence>
<gene>
    <name evidence="2" type="ORF">ACFQE1_08985</name>
</gene>
<evidence type="ECO:0000313" key="2">
    <source>
        <dbReference type="EMBL" id="MFC6724505.1"/>
    </source>
</evidence>
<dbReference type="Proteomes" id="UP001596328">
    <property type="component" value="Unassembled WGS sequence"/>
</dbReference>
<feature type="compositionally biased region" description="Basic and acidic residues" evidence="1">
    <location>
        <begin position="48"/>
        <end position="61"/>
    </location>
</feature>
<dbReference type="AlphaFoldDB" id="A0ABD5RYU8"/>
<accession>A0ABD5RYU8</accession>